<dbReference type="PANTHER" id="PTHR31462:SF5">
    <property type="entry name" value="ENDOSOMAL_LYSOSOMAL PROTON CHANNEL TMEM175"/>
    <property type="match status" value="1"/>
</dbReference>
<dbReference type="KEGG" id="fcs:TRV642_4528"/>
<evidence type="ECO:0000256" key="3">
    <source>
        <dbReference type="ARBA" id="ARBA00022448"/>
    </source>
</evidence>
<name>A0A9W4TL42_9FLAO</name>
<feature type="transmembrane region" description="Helical" evidence="13">
    <location>
        <begin position="20"/>
        <end position="41"/>
    </location>
</feature>
<evidence type="ECO:0008006" key="16">
    <source>
        <dbReference type="Google" id="ProtNLM"/>
    </source>
</evidence>
<feature type="transmembrane region" description="Helical" evidence="13">
    <location>
        <begin position="101"/>
        <end position="122"/>
    </location>
</feature>
<evidence type="ECO:0000256" key="6">
    <source>
        <dbReference type="ARBA" id="ARBA00022826"/>
    </source>
</evidence>
<keyword evidence="4" id="KW-0633">Potassium transport</keyword>
<keyword evidence="10 13" id="KW-0472">Membrane</keyword>
<evidence type="ECO:0000256" key="2">
    <source>
        <dbReference type="ARBA" id="ARBA00006920"/>
    </source>
</evidence>
<dbReference type="PANTHER" id="PTHR31462">
    <property type="entry name" value="ENDOSOMAL/LYSOSOMAL POTASSIUM CHANNEL TMEM175"/>
    <property type="match status" value="1"/>
</dbReference>
<evidence type="ECO:0000313" key="14">
    <source>
        <dbReference type="EMBL" id="CAI2769172.1"/>
    </source>
</evidence>
<comment type="catalytic activity">
    <reaction evidence="12">
        <text>K(+)(in) = K(+)(out)</text>
        <dbReference type="Rhea" id="RHEA:29463"/>
        <dbReference type="ChEBI" id="CHEBI:29103"/>
    </reaction>
</comment>
<gene>
    <name evidence="14" type="ORF">TRV642_4528</name>
</gene>
<dbReference type="GO" id="GO:0015252">
    <property type="term" value="F:proton channel activity"/>
    <property type="evidence" value="ECO:0007669"/>
    <property type="project" value="InterPro"/>
</dbReference>
<comment type="subcellular location">
    <subcellularLocation>
        <location evidence="1">Membrane</location>
        <topology evidence="1">Multi-pass membrane protein</topology>
    </subcellularLocation>
</comment>
<evidence type="ECO:0000256" key="1">
    <source>
        <dbReference type="ARBA" id="ARBA00004141"/>
    </source>
</evidence>
<evidence type="ECO:0000313" key="15">
    <source>
        <dbReference type="Proteomes" id="UP001152749"/>
    </source>
</evidence>
<evidence type="ECO:0000256" key="4">
    <source>
        <dbReference type="ARBA" id="ARBA00022538"/>
    </source>
</evidence>
<dbReference type="Proteomes" id="UP001152749">
    <property type="component" value="Chromosome"/>
</dbReference>
<protein>
    <recommendedName>
        <fullName evidence="16">Potassium channel</fullName>
    </recommendedName>
</protein>
<evidence type="ECO:0000256" key="8">
    <source>
        <dbReference type="ARBA" id="ARBA00022989"/>
    </source>
</evidence>
<dbReference type="EMBL" id="OX336425">
    <property type="protein sequence ID" value="CAI2769172.1"/>
    <property type="molecule type" value="Genomic_DNA"/>
</dbReference>
<dbReference type="RefSeq" id="WP_263361615.1">
    <property type="nucleotide sequence ID" value="NZ_OX336425.1"/>
</dbReference>
<keyword evidence="7" id="KW-0630">Potassium</keyword>
<accession>A0A9W4TL42</accession>
<evidence type="ECO:0000256" key="10">
    <source>
        <dbReference type="ARBA" id="ARBA00023136"/>
    </source>
</evidence>
<keyword evidence="6" id="KW-0631">Potassium channel</keyword>
<dbReference type="Pfam" id="PF06736">
    <property type="entry name" value="TMEM175"/>
    <property type="match status" value="1"/>
</dbReference>
<evidence type="ECO:0000256" key="11">
    <source>
        <dbReference type="ARBA" id="ARBA00023303"/>
    </source>
</evidence>
<reference evidence="14" key="1">
    <citation type="submission" date="2022-09" db="EMBL/GenBank/DDBJ databases">
        <authorList>
            <person name="Duchaud E."/>
        </authorList>
    </citation>
    <scope>NUCLEOTIDE SEQUENCE</scope>
    <source>
        <strain evidence="14">TRV642</strain>
    </source>
</reference>
<dbReference type="GO" id="GO:0016020">
    <property type="term" value="C:membrane"/>
    <property type="evidence" value="ECO:0007669"/>
    <property type="project" value="UniProtKB-SubCell"/>
</dbReference>
<feature type="transmembrane region" description="Helical" evidence="13">
    <location>
        <begin position="169"/>
        <end position="190"/>
    </location>
</feature>
<keyword evidence="11" id="KW-0407">Ion channel</keyword>
<sequence length="226" mass="26360">MSKTNLSEGHSDEKFQLERIALFSDAVFAIAITLLIIEIRIPELHSETLTDSELLHGLLPVVTKLIGFLISFFVIGLYWFSHHRMFRYVTRASQKLLWNNLLFLLPIVIMPFSTSFLSEYYFSSNLRLPLIVYTFNICLSGYFSFRLWKIIANPENHLSQNLHKEQLSYNIARSLTIPIVFVCALLLSFINIKFSYFIPPLAPFVTRLIKVWYRKKYPVAMKGIIE</sequence>
<evidence type="ECO:0000256" key="12">
    <source>
        <dbReference type="ARBA" id="ARBA00034430"/>
    </source>
</evidence>
<comment type="similarity">
    <text evidence="2">Belongs to the TMEM175 family.</text>
</comment>
<evidence type="ECO:0000256" key="13">
    <source>
        <dbReference type="SAM" id="Phobius"/>
    </source>
</evidence>
<feature type="transmembrane region" description="Helical" evidence="13">
    <location>
        <begin position="61"/>
        <end position="80"/>
    </location>
</feature>
<dbReference type="AlphaFoldDB" id="A0A9W4TL42"/>
<dbReference type="GO" id="GO:0005267">
    <property type="term" value="F:potassium channel activity"/>
    <property type="evidence" value="ECO:0007669"/>
    <property type="project" value="UniProtKB-KW"/>
</dbReference>
<evidence type="ECO:0000256" key="5">
    <source>
        <dbReference type="ARBA" id="ARBA00022692"/>
    </source>
</evidence>
<proteinExistence type="inferred from homology"/>
<organism evidence="14 15">
    <name type="scientific">Flavobacterium collinsii</name>
    <dbReference type="NCBI Taxonomy" id="1114861"/>
    <lineage>
        <taxon>Bacteria</taxon>
        <taxon>Pseudomonadati</taxon>
        <taxon>Bacteroidota</taxon>
        <taxon>Flavobacteriia</taxon>
        <taxon>Flavobacteriales</taxon>
        <taxon>Flavobacteriaceae</taxon>
        <taxon>Flavobacterium</taxon>
    </lineage>
</organism>
<evidence type="ECO:0000256" key="9">
    <source>
        <dbReference type="ARBA" id="ARBA00023065"/>
    </source>
</evidence>
<keyword evidence="9" id="KW-0406">Ion transport</keyword>
<dbReference type="InterPro" id="IPR010617">
    <property type="entry name" value="TMEM175-like"/>
</dbReference>
<feature type="transmembrane region" description="Helical" evidence="13">
    <location>
        <begin position="128"/>
        <end position="148"/>
    </location>
</feature>
<keyword evidence="5 13" id="KW-0812">Transmembrane</keyword>
<keyword evidence="3" id="KW-0813">Transport</keyword>
<keyword evidence="8 13" id="KW-1133">Transmembrane helix</keyword>
<evidence type="ECO:0000256" key="7">
    <source>
        <dbReference type="ARBA" id="ARBA00022958"/>
    </source>
</evidence>